<evidence type="ECO:0000313" key="1">
    <source>
        <dbReference type="EMBL" id="KAJ0007938.1"/>
    </source>
</evidence>
<evidence type="ECO:0000313" key="2">
    <source>
        <dbReference type="Proteomes" id="UP001163603"/>
    </source>
</evidence>
<proteinExistence type="predicted"/>
<protein>
    <submittedName>
        <fullName evidence="1">Uncharacterized protein</fullName>
    </submittedName>
</protein>
<keyword evidence="2" id="KW-1185">Reference proteome</keyword>
<dbReference type="EMBL" id="CM047750">
    <property type="protein sequence ID" value="KAJ0007938.1"/>
    <property type="molecule type" value="Genomic_DNA"/>
</dbReference>
<gene>
    <name evidence="1" type="ORF">Pint_29684</name>
</gene>
<sequence length="741" mass="83891">MDSRLFEAVANNDRGAFDNLVQDNEGILEQRTDYHLNTVLHLASRFRHFELVKDIIELHPEMVETVNKKLETPLHEACRQGRADAVMLLLETKPWVTTKLNYENESAFFIACRQGHLDVVKLMMNQSWLMDFEEDGIDLTALHVATAMGHTEIVQNILEVRPNFARKSNKNGYSPLHCACSRGYLEITRLFLRLDQDLALQYNDKGYTPLHLAAIHGKVPILEEFMLSSPTSFQYLTKEGETVCHLAVRFNQYDALVCLANFFISSDLLLKKDQCGNTILHLAVSRGNYQLAMYIVNTAKEILNCRNNKGQTVLEILELSPGNAESKQLKKAVKAAAGKSTELLPLLAGAQETNARHQTLENSKDILETKNRSLLQYLIDIGNGCELPLDFKLGYQPEVVPTPSSSMSAKSRKDSGECLIKEKYDSHDSSRIKLQIQKEKLDMLTSRPRHKHISKSCGFLPTPSMEPMSTKDLLEAPPFEKPEIQDDKPLEPVSLTEAKDLCDLKEFRTLRDIHRRELNQLSKSRNKKQKQYEIYREALQNARNTIIMVAILIATVTFTAGTNPPGGVFQEGPLKGKSTVGRTTAFKVFTVSNNIAFFTSLCIVVVLVSIIPFRRKQMMKMLVITHKVMWVAVSFMAIAYIAATWVTMPHCRESGWMFEVLLAISAGTVGTVFLYLAIALTRHWLRKLKWREEKGKRRRKTATIQDKAQSQHDRTNAEGEIHSESTISDVDSSTSLGYHAY</sequence>
<comment type="caution">
    <text evidence="1">The sequence shown here is derived from an EMBL/GenBank/DDBJ whole genome shotgun (WGS) entry which is preliminary data.</text>
</comment>
<name>A0ACC0X0E3_9ROSI</name>
<organism evidence="1 2">
    <name type="scientific">Pistacia integerrima</name>
    <dbReference type="NCBI Taxonomy" id="434235"/>
    <lineage>
        <taxon>Eukaryota</taxon>
        <taxon>Viridiplantae</taxon>
        <taxon>Streptophyta</taxon>
        <taxon>Embryophyta</taxon>
        <taxon>Tracheophyta</taxon>
        <taxon>Spermatophyta</taxon>
        <taxon>Magnoliopsida</taxon>
        <taxon>eudicotyledons</taxon>
        <taxon>Gunneridae</taxon>
        <taxon>Pentapetalae</taxon>
        <taxon>rosids</taxon>
        <taxon>malvids</taxon>
        <taxon>Sapindales</taxon>
        <taxon>Anacardiaceae</taxon>
        <taxon>Pistacia</taxon>
    </lineage>
</organism>
<accession>A0ACC0X0E3</accession>
<dbReference type="Proteomes" id="UP001163603">
    <property type="component" value="Chromosome 15"/>
</dbReference>
<reference evidence="2" key="1">
    <citation type="journal article" date="2023" name="G3 (Bethesda)">
        <title>Genome assembly and association tests identify interacting loci associated with vigor, precocity, and sex in interspecific pistachio rootstocks.</title>
        <authorList>
            <person name="Palmer W."/>
            <person name="Jacygrad E."/>
            <person name="Sagayaradj S."/>
            <person name="Cavanaugh K."/>
            <person name="Han R."/>
            <person name="Bertier L."/>
            <person name="Beede B."/>
            <person name="Kafkas S."/>
            <person name="Golino D."/>
            <person name="Preece J."/>
            <person name="Michelmore R."/>
        </authorList>
    </citation>
    <scope>NUCLEOTIDE SEQUENCE [LARGE SCALE GENOMIC DNA]</scope>
</reference>